<evidence type="ECO:0000259" key="1">
    <source>
        <dbReference type="Pfam" id="PF03190"/>
    </source>
</evidence>
<dbReference type="EMBL" id="JAEPRC010000007">
    <property type="protein sequence ID" value="KAG2215513.1"/>
    <property type="molecule type" value="Genomic_DNA"/>
</dbReference>
<protein>
    <recommendedName>
        <fullName evidence="1">Spermatogenesis-associated protein 20-like TRX domain-containing protein</fullName>
    </recommendedName>
</protein>
<dbReference type="Gene3D" id="3.40.30.10">
    <property type="entry name" value="Glutaredoxin"/>
    <property type="match status" value="1"/>
</dbReference>
<dbReference type="Proteomes" id="UP000650833">
    <property type="component" value="Unassembled WGS sequence"/>
</dbReference>
<dbReference type="AlphaFoldDB" id="A0A8H7VGF1"/>
<feature type="domain" description="Spermatogenesis-associated protein 20-like TRX" evidence="1">
    <location>
        <begin position="1"/>
        <end position="72"/>
    </location>
</feature>
<accession>A0A8H7VGF1</accession>
<evidence type="ECO:0000313" key="2">
    <source>
        <dbReference type="EMBL" id="KAG2215513.1"/>
    </source>
</evidence>
<dbReference type="InterPro" id="IPR008928">
    <property type="entry name" value="6-hairpin_glycosidase_sf"/>
</dbReference>
<dbReference type="PANTHER" id="PTHR42899:SF1">
    <property type="entry name" value="SPERMATOGENESIS-ASSOCIATED PROTEIN 20"/>
    <property type="match status" value="1"/>
</dbReference>
<organism evidence="2 3">
    <name type="scientific">Mucor plumbeus</name>
    <dbReference type="NCBI Taxonomy" id="97098"/>
    <lineage>
        <taxon>Eukaryota</taxon>
        <taxon>Fungi</taxon>
        <taxon>Fungi incertae sedis</taxon>
        <taxon>Mucoromycota</taxon>
        <taxon>Mucoromycotina</taxon>
        <taxon>Mucoromycetes</taxon>
        <taxon>Mucorales</taxon>
        <taxon>Mucorineae</taxon>
        <taxon>Mucoraceae</taxon>
        <taxon>Mucor</taxon>
    </lineage>
</organism>
<dbReference type="GO" id="GO:0005975">
    <property type="term" value="P:carbohydrate metabolic process"/>
    <property type="evidence" value="ECO:0007669"/>
    <property type="project" value="InterPro"/>
</dbReference>
<gene>
    <name evidence="2" type="ORF">INT46_006773</name>
</gene>
<dbReference type="OrthoDB" id="1923667at2759"/>
<dbReference type="InterPro" id="IPR024705">
    <property type="entry name" value="Ssp411"/>
</dbReference>
<name>A0A8H7VGF1_9FUNG</name>
<sequence length="622" mass="70312">MTYVQLTSGQGGWPMSVFLTPDLNPFFGASYFPPEDQYGRPGFKTLLDRISQLWENNPKKVKASGENMTEQLRSYIEAKPVEETSTLDPTAVAGETYHHFENSFDSIYGGFGSAPKFPTPVQLQFLIDYYMYNRQKKTADAQKALEMALFTLKKIAAGGIHDHIGSGFHRYSTDKKWHVPHFEKMLYDQAQLLSLYSSAYQITGESMFADITRDIILYVSRDLHHAQGGFYSAEDADSLPFENSSKKLEGAFCVWEISELRDILGLVNSHVVGVHYGCKEEGNVDPMQDPQNELKRKNVLLECNSIEETAKSTGMTPTEVHEILNLAKTKLWEYRSSIRPRPHRDEKILTSWNGLMITGLVHAYEAIQDEAIIKLAVKAAEFIYQELYDPSTHILLRSYCNGRSDIQGFVDDYCNFIQALLDLYEVTFDERWIEWAFVLQEKQNELFYDHEEGGYFNVTVNDKSILVRMKEEQDGAEPSANSVSLRNLVRLASLLEVPVYFSKAQETVQAFRLSLSKFPFALPALVASFMLVSNGLKEIVLAGRPTDPAMLTFKKIVSRVFMPNKLVALAKQEGFIASKNSIIKQIAEQSSSTVNEPAAYICENFACGLPIYDAEQLKSTLA</sequence>
<dbReference type="Pfam" id="PF03190">
    <property type="entry name" value="Thioredox_DsbH"/>
    <property type="match status" value="1"/>
</dbReference>
<dbReference type="InterPro" id="IPR004879">
    <property type="entry name" value="Ssp411-like_TRX"/>
</dbReference>
<evidence type="ECO:0000313" key="3">
    <source>
        <dbReference type="Proteomes" id="UP000650833"/>
    </source>
</evidence>
<proteinExistence type="predicted"/>
<reference evidence="2" key="1">
    <citation type="submission" date="2020-12" db="EMBL/GenBank/DDBJ databases">
        <title>Metabolic potential, ecology and presence of endohyphal bacteria is reflected in genomic diversity of Mucoromycotina.</title>
        <authorList>
            <person name="Muszewska A."/>
            <person name="Okrasinska A."/>
            <person name="Steczkiewicz K."/>
            <person name="Drgas O."/>
            <person name="Orlowska M."/>
            <person name="Perlinska-Lenart U."/>
            <person name="Aleksandrzak-Piekarczyk T."/>
            <person name="Szatraj K."/>
            <person name="Zielenkiewicz U."/>
            <person name="Pilsyk S."/>
            <person name="Malc E."/>
            <person name="Mieczkowski P."/>
            <person name="Kruszewska J.S."/>
            <person name="Biernat P."/>
            <person name="Pawlowska J."/>
        </authorList>
    </citation>
    <scope>NUCLEOTIDE SEQUENCE</scope>
    <source>
        <strain evidence="2">CBS 226.32</strain>
    </source>
</reference>
<dbReference type="PANTHER" id="PTHR42899">
    <property type="entry name" value="SPERMATOGENESIS-ASSOCIATED PROTEIN 20"/>
    <property type="match status" value="1"/>
</dbReference>
<dbReference type="SUPFAM" id="SSF48208">
    <property type="entry name" value="Six-hairpin glycosidases"/>
    <property type="match status" value="1"/>
</dbReference>
<dbReference type="PIRSF" id="PIRSF006402">
    <property type="entry name" value="UCP006402_thioredoxin"/>
    <property type="match status" value="1"/>
</dbReference>
<comment type="caution">
    <text evidence="2">The sequence shown here is derived from an EMBL/GenBank/DDBJ whole genome shotgun (WGS) entry which is preliminary data.</text>
</comment>
<keyword evidence="3" id="KW-1185">Reference proteome</keyword>